<name>A0A9X9PXU4_GULGU</name>
<evidence type="ECO:0000313" key="3">
    <source>
        <dbReference type="Proteomes" id="UP000269945"/>
    </source>
</evidence>
<dbReference type="AlphaFoldDB" id="A0A9X9PXU4"/>
<protein>
    <submittedName>
        <fullName evidence="2">Uncharacterized protein</fullName>
    </submittedName>
</protein>
<feature type="non-terminal residue" evidence="2">
    <location>
        <position position="150"/>
    </location>
</feature>
<dbReference type="EMBL" id="CYRY02007830">
    <property type="protein sequence ID" value="VCW76741.1"/>
    <property type="molecule type" value="Genomic_DNA"/>
</dbReference>
<organism evidence="2 3">
    <name type="scientific">Gulo gulo</name>
    <name type="common">Wolverine</name>
    <name type="synonym">Gluton</name>
    <dbReference type="NCBI Taxonomy" id="48420"/>
    <lineage>
        <taxon>Eukaryota</taxon>
        <taxon>Metazoa</taxon>
        <taxon>Chordata</taxon>
        <taxon>Craniata</taxon>
        <taxon>Vertebrata</taxon>
        <taxon>Euteleostomi</taxon>
        <taxon>Mammalia</taxon>
        <taxon>Eutheria</taxon>
        <taxon>Laurasiatheria</taxon>
        <taxon>Carnivora</taxon>
        <taxon>Caniformia</taxon>
        <taxon>Musteloidea</taxon>
        <taxon>Mustelidae</taxon>
        <taxon>Guloninae</taxon>
        <taxon>Gulo</taxon>
    </lineage>
</organism>
<comment type="caution">
    <text evidence="2">The sequence shown here is derived from an EMBL/GenBank/DDBJ whole genome shotgun (WGS) entry which is preliminary data.</text>
</comment>
<gene>
    <name evidence="2" type="ORF">BN2614_LOCUS1</name>
</gene>
<feature type="region of interest" description="Disordered" evidence="1">
    <location>
        <begin position="107"/>
        <end position="150"/>
    </location>
</feature>
<keyword evidence="3" id="KW-1185">Reference proteome</keyword>
<evidence type="ECO:0000313" key="2">
    <source>
        <dbReference type="EMBL" id="VCW76741.1"/>
    </source>
</evidence>
<accession>A0A9X9PXU4</accession>
<feature type="compositionally biased region" description="Basic and acidic residues" evidence="1">
    <location>
        <begin position="53"/>
        <end position="63"/>
    </location>
</feature>
<feature type="region of interest" description="Disordered" evidence="1">
    <location>
        <begin position="32"/>
        <end position="72"/>
    </location>
</feature>
<reference evidence="2 3" key="1">
    <citation type="submission" date="2018-10" db="EMBL/GenBank/DDBJ databases">
        <authorList>
            <person name="Ekblom R."/>
            <person name="Jareborg N."/>
        </authorList>
    </citation>
    <scope>NUCLEOTIDE SEQUENCE [LARGE SCALE GENOMIC DNA]</scope>
    <source>
        <tissue evidence="2">Muscle</tissue>
    </source>
</reference>
<sequence>MLSALRHGAAGMSRSLQGQAVLVPRDAIPSVPGPLPVRSRGPGGGWKQAPALRRGESGLRHQPPEPFSSQRPHIFTALRPIWRPSHHPPPERFLFSHEGLWVPSRYRETPAPKRSPWGEVPGPWPLSTAGAAGWARPPQASLPGEAEPTL</sequence>
<dbReference type="Proteomes" id="UP000269945">
    <property type="component" value="Unassembled WGS sequence"/>
</dbReference>
<proteinExistence type="predicted"/>
<evidence type="ECO:0000256" key="1">
    <source>
        <dbReference type="SAM" id="MobiDB-lite"/>
    </source>
</evidence>